<dbReference type="Proteomes" id="UP000291562">
    <property type="component" value="Chromosome"/>
</dbReference>
<keyword evidence="3" id="KW-1185">Reference proteome</keyword>
<evidence type="ECO:0000256" key="1">
    <source>
        <dbReference type="SAM" id="Phobius"/>
    </source>
</evidence>
<evidence type="ECO:0000313" key="2">
    <source>
        <dbReference type="EMBL" id="QBB71797.1"/>
    </source>
</evidence>
<keyword evidence="1" id="KW-0812">Transmembrane</keyword>
<dbReference type="Pfam" id="PF10741">
    <property type="entry name" value="T2SSM_b"/>
    <property type="match status" value="1"/>
</dbReference>
<sequence length="236" mass="26479">MPPSRNRNLMLPPKERLMRLTPEASKGRYFALALLLMVVLIGYLLGVHWWFVAPHLDYASQMSDLREQQLKFRETTAQRPQIETQLAEVLSFEKNNQAFLTDADANSAFSSLTQKLTQVVTMRAADATRCSISSKQPINLAQEELYLRVIAQVRMRCDMETFAHIVYDLENSNPYLFVDQLAIFKQAGGGGFVAVPGGKQPTAGASLDIRFNLSGYLRQPGKKPEVKPQTGGKRSE</sequence>
<feature type="transmembrane region" description="Helical" evidence="1">
    <location>
        <begin position="29"/>
        <end position="51"/>
    </location>
</feature>
<dbReference type="NCBIfam" id="NF040576">
    <property type="entry name" value="T2SS_GspM_XpsM"/>
    <property type="match status" value="1"/>
</dbReference>
<dbReference type="AlphaFoldDB" id="A0A411HMT9"/>
<dbReference type="KEGG" id="xbc:ELE36_16340"/>
<name>A0A411HMT9_9GAMM</name>
<keyword evidence="1" id="KW-1133">Transmembrane helix</keyword>
<keyword evidence="1" id="KW-0472">Membrane</keyword>
<evidence type="ECO:0008006" key="4">
    <source>
        <dbReference type="Google" id="ProtNLM"/>
    </source>
</evidence>
<dbReference type="OrthoDB" id="5767259at2"/>
<dbReference type="InterPro" id="IPR034756">
    <property type="entry name" value="T2SSM_b"/>
</dbReference>
<evidence type="ECO:0000313" key="3">
    <source>
        <dbReference type="Proteomes" id="UP000291562"/>
    </source>
</evidence>
<accession>A0A411HMT9</accession>
<proteinExistence type="predicted"/>
<dbReference type="EMBL" id="CP035704">
    <property type="protein sequence ID" value="QBB71797.1"/>
    <property type="molecule type" value="Genomic_DNA"/>
</dbReference>
<organism evidence="2 3">
    <name type="scientific">Pseudolysobacter antarcticus</name>
    <dbReference type="NCBI Taxonomy" id="2511995"/>
    <lineage>
        <taxon>Bacteria</taxon>
        <taxon>Pseudomonadati</taxon>
        <taxon>Pseudomonadota</taxon>
        <taxon>Gammaproteobacteria</taxon>
        <taxon>Lysobacterales</taxon>
        <taxon>Rhodanobacteraceae</taxon>
        <taxon>Pseudolysobacter</taxon>
    </lineage>
</organism>
<gene>
    <name evidence="2" type="ORF">ELE36_16340</name>
</gene>
<protein>
    <recommendedName>
        <fullName evidence="4">General secretion pathway protein GspM</fullName>
    </recommendedName>
</protein>
<reference evidence="2 3" key="1">
    <citation type="submission" date="2019-01" db="EMBL/GenBank/DDBJ databases">
        <title>Pseudolysobacter antarctica gen. nov., sp. nov., isolated from Fildes Peninsula, Antarctica.</title>
        <authorList>
            <person name="Wei Z."/>
            <person name="Peng F."/>
        </authorList>
    </citation>
    <scope>NUCLEOTIDE SEQUENCE [LARGE SCALE GENOMIC DNA]</scope>
    <source>
        <strain evidence="2 3">AQ6-296</strain>
    </source>
</reference>